<proteinExistence type="predicted"/>
<dbReference type="PANTHER" id="PTHR45830:SF15">
    <property type="entry name" value="SERPENTINE RECEPTOR, CLASS I"/>
    <property type="match status" value="1"/>
</dbReference>
<comment type="caution">
    <text evidence="2">The sequence shown here is derived from an EMBL/GenBank/DDBJ whole genome shotgun (WGS) entry which is preliminary data.</text>
</comment>
<dbReference type="InterPro" id="IPR019429">
    <property type="entry name" value="7TM_GPCR_serpentine_rcpt_Sri"/>
</dbReference>
<dbReference type="EMBL" id="BTSY01000004">
    <property type="protein sequence ID" value="GMT22297.1"/>
    <property type="molecule type" value="Genomic_DNA"/>
</dbReference>
<accession>A0AAV5VRI1</accession>
<keyword evidence="1" id="KW-0472">Membrane</keyword>
<organism evidence="2 3">
    <name type="scientific">Pristionchus fissidentatus</name>
    <dbReference type="NCBI Taxonomy" id="1538716"/>
    <lineage>
        <taxon>Eukaryota</taxon>
        <taxon>Metazoa</taxon>
        <taxon>Ecdysozoa</taxon>
        <taxon>Nematoda</taxon>
        <taxon>Chromadorea</taxon>
        <taxon>Rhabditida</taxon>
        <taxon>Rhabditina</taxon>
        <taxon>Diplogasteromorpha</taxon>
        <taxon>Diplogasteroidea</taxon>
        <taxon>Neodiplogasteridae</taxon>
        <taxon>Pristionchus</taxon>
    </lineage>
</organism>
<evidence type="ECO:0000313" key="2">
    <source>
        <dbReference type="EMBL" id="GMT22297.1"/>
    </source>
</evidence>
<reference evidence="2" key="1">
    <citation type="submission" date="2023-10" db="EMBL/GenBank/DDBJ databases">
        <title>Genome assembly of Pristionchus species.</title>
        <authorList>
            <person name="Yoshida K."/>
            <person name="Sommer R.J."/>
        </authorList>
    </citation>
    <scope>NUCLEOTIDE SEQUENCE</scope>
    <source>
        <strain evidence="2">RS5133</strain>
    </source>
</reference>
<keyword evidence="1" id="KW-0812">Transmembrane</keyword>
<feature type="non-terminal residue" evidence="2">
    <location>
        <position position="1"/>
    </location>
</feature>
<evidence type="ECO:0008006" key="4">
    <source>
        <dbReference type="Google" id="ProtNLM"/>
    </source>
</evidence>
<dbReference type="Pfam" id="PF10327">
    <property type="entry name" value="7TM_GPCR_Sri"/>
    <property type="match status" value="1"/>
</dbReference>
<sequence>FGLNFGMSSNRTQLPTELDENLEHFVTISFFSVGCLSSVLSAITVYLLAKKSSFLTKDIRILLLNVQVQAFLNNFHFCILFAPIIYPFVGGGFCTGLLCVAGVKFHYGFVI</sequence>
<feature type="non-terminal residue" evidence="2">
    <location>
        <position position="111"/>
    </location>
</feature>
<keyword evidence="1" id="KW-1133">Transmembrane helix</keyword>
<keyword evidence="3" id="KW-1185">Reference proteome</keyword>
<dbReference type="Proteomes" id="UP001432322">
    <property type="component" value="Unassembled WGS sequence"/>
</dbReference>
<dbReference type="AlphaFoldDB" id="A0AAV5VRI1"/>
<evidence type="ECO:0000313" key="3">
    <source>
        <dbReference type="Proteomes" id="UP001432322"/>
    </source>
</evidence>
<dbReference type="PANTHER" id="PTHR45830">
    <property type="entry name" value="SERPENTINE RECEPTOR, CLASS I"/>
    <property type="match status" value="1"/>
</dbReference>
<evidence type="ECO:0000256" key="1">
    <source>
        <dbReference type="SAM" id="Phobius"/>
    </source>
</evidence>
<protein>
    <recommendedName>
        <fullName evidence="4">7TM GPCR serpentine receptor class x (Srx) domain-containing protein</fullName>
    </recommendedName>
</protein>
<feature type="transmembrane region" description="Helical" evidence="1">
    <location>
        <begin position="88"/>
        <end position="107"/>
    </location>
</feature>
<name>A0AAV5VRI1_9BILA</name>
<feature type="transmembrane region" description="Helical" evidence="1">
    <location>
        <begin position="61"/>
        <end position="82"/>
    </location>
</feature>
<feature type="transmembrane region" description="Helical" evidence="1">
    <location>
        <begin position="25"/>
        <end position="49"/>
    </location>
</feature>
<gene>
    <name evidence="2" type="ORF">PFISCL1PPCAC_13594</name>
</gene>